<dbReference type="GO" id="GO:0046872">
    <property type="term" value="F:metal ion binding"/>
    <property type="evidence" value="ECO:0007669"/>
    <property type="project" value="UniProtKB-KW"/>
</dbReference>
<dbReference type="Gene3D" id="3.50.50.60">
    <property type="entry name" value="FAD/NAD(P)-binding domain"/>
    <property type="match status" value="1"/>
</dbReference>
<dbReference type="KEGG" id="gog:C1280_06795"/>
<dbReference type="GO" id="GO:0051537">
    <property type="term" value="F:2 iron, 2 sulfur cluster binding"/>
    <property type="evidence" value="ECO:0007669"/>
    <property type="project" value="UniProtKB-KW"/>
</dbReference>
<dbReference type="Pfam" id="PF01266">
    <property type="entry name" value="DAO"/>
    <property type="match status" value="1"/>
</dbReference>
<dbReference type="EMBL" id="CP025958">
    <property type="protein sequence ID" value="AWM36754.1"/>
    <property type="molecule type" value="Genomic_DNA"/>
</dbReference>
<keyword evidence="3" id="KW-0408">Iron</keyword>
<keyword evidence="1" id="KW-0001">2Fe-2S</keyword>
<dbReference type="InterPro" id="IPR006076">
    <property type="entry name" value="FAD-dep_OxRdtase"/>
</dbReference>
<dbReference type="InterPro" id="IPR038010">
    <property type="entry name" value="YhfW_C"/>
</dbReference>
<evidence type="ECO:0000256" key="3">
    <source>
        <dbReference type="ARBA" id="ARBA00023004"/>
    </source>
</evidence>
<dbReference type="OrthoDB" id="9767869at2"/>
<dbReference type="Gene3D" id="3.30.9.10">
    <property type="entry name" value="D-Amino Acid Oxidase, subunit A, domain 2"/>
    <property type="match status" value="1"/>
</dbReference>
<dbReference type="FunFam" id="2.102.10.10:FF:000014">
    <property type="entry name" value="Oxidoreductase, FAD dependent"/>
    <property type="match status" value="1"/>
</dbReference>
<evidence type="ECO:0000313" key="8">
    <source>
        <dbReference type="EMBL" id="AWM36754.1"/>
    </source>
</evidence>
<dbReference type="SUPFAM" id="SSF51971">
    <property type="entry name" value="Nucleotide-binding domain"/>
    <property type="match status" value="1"/>
</dbReference>
<evidence type="ECO:0000256" key="6">
    <source>
        <dbReference type="SAM" id="MobiDB-lite"/>
    </source>
</evidence>
<dbReference type="AlphaFoldDB" id="A0A2Z3H566"/>
<dbReference type="PANTHER" id="PTHR13847">
    <property type="entry name" value="SARCOSINE DEHYDROGENASE-RELATED"/>
    <property type="match status" value="1"/>
</dbReference>
<dbReference type="InterPro" id="IPR036922">
    <property type="entry name" value="Rieske_2Fe-2S_sf"/>
</dbReference>
<reference evidence="8 9" key="1">
    <citation type="submission" date="2018-01" db="EMBL/GenBank/DDBJ databases">
        <title>G. obscuriglobus.</title>
        <authorList>
            <person name="Franke J."/>
            <person name="Blomberg W."/>
            <person name="Selmecki A."/>
        </authorList>
    </citation>
    <scope>NUCLEOTIDE SEQUENCE [LARGE SCALE GENOMIC DNA]</scope>
    <source>
        <strain evidence="8 9">DSM 5831</strain>
    </source>
</reference>
<dbReference type="Gene3D" id="2.102.10.10">
    <property type="entry name" value="Rieske [2Fe-2S] iron-sulphur domain"/>
    <property type="match status" value="1"/>
</dbReference>
<keyword evidence="4" id="KW-0411">Iron-sulfur</keyword>
<sequence>MTNATSSVWSLDDPARSAAPPGGSPRYDVCVIGGGIAGLTTAYLLASAGKSVAVLESKPVVAGGETEFTTAHLAWVIDDRFTRLASVRGDAAAQLAAKSHQGAITLIEQIAQRENIACDFQRLDGYLFPGADGPQKVREEMLTLTRLGLAFERVDRVPLPAHDTGPGLRCPDNGQFHPLKYLSGLARAIRRHGGTIHTDASVVKVESGKTCVAHMRGGQQVAADAIVVATNTPFDSGLSLHFKLAAYTTYAVALEAPAGTVPAALFWDTEDPYHYVRGARGADGTDLLIVGGEDHKTGQAQDQQQRWERLEAWTRARFPQAGAVKHHWSGQVFETPDGLGLIGRAPGLRDNLYVITGDSGMGMTHGTLGARLVADLILGRTNEFASLYSPSRWMPAALKTLLEENVNLAAQYADWLTGGEVASVASVPPGHGAVVRKGLSKHAVYKDEKGQVHELSAVCPHLGGVVQWNPGEKTWDCPCHGSRFTCTGEVQHGPAVEGLKVIEKK</sequence>
<protein>
    <submittedName>
        <fullName evidence="8">FAD-dependent oxidoreductase</fullName>
    </submittedName>
</protein>
<feature type="region of interest" description="Disordered" evidence="6">
    <location>
        <begin position="1"/>
        <end position="22"/>
    </location>
</feature>
<feature type="domain" description="Rieske" evidence="7">
    <location>
        <begin position="419"/>
        <end position="505"/>
    </location>
</feature>
<dbReference type="InterPro" id="IPR036188">
    <property type="entry name" value="FAD/NAD-bd_sf"/>
</dbReference>
<gene>
    <name evidence="8" type="ORF">C1280_06795</name>
</gene>
<dbReference type="GO" id="GO:0005737">
    <property type="term" value="C:cytoplasm"/>
    <property type="evidence" value="ECO:0007669"/>
    <property type="project" value="TreeGrafter"/>
</dbReference>
<dbReference type="Proteomes" id="UP000245802">
    <property type="component" value="Chromosome"/>
</dbReference>
<accession>A0A2Z3H566</accession>
<proteinExistence type="predicted"/>
<dbReference type="GO" id="GO:0016020">
    <property type="term" value="C:membrane"/>
    <property type="evidence" value="ECO:0007669"/>
    <property type="project" value="InterPro"/>
</dbReference>
<evidence type="ECO:0000256" key="2">
    <source>
        <dbReference type="ARBA" id="ARBA00022723"/>
    </source>
</evidence>
<dbReference type="InterPro" id="IPR005805">
    <property type="entry name" value="Rieske_Fe-S_prot_C"/>
</dbReference>
<keyword evidence="9" id="KW-1185">Reference proteome</keyword>
<dbReference type="PRINTS" id="PR00162">
    <property type="entry name" value="RIESKE"/>
</dbReference>
<keyword evidence="5" id="KW-1015">Disulfide bond</keyword>
<dbReference type="RefSeq" id="WP_071529275.1">
    <property type="nucleotide sequence ID" value="NZ_CP025958.1"/>
</dbReference>
<evidence type="ECO:0000256" key="1">
    <source>
        <dbReference type="ARBA" id="ARBA00022714"/>
    </source>
</evidence>
<dbReference type="PANTHER" id="PTHR13847:SF281">
    <property type="entry name" value="FAD DEPENDENT OXIDOREDUCTASE DOMAIN-CONTAINING PROTEIN"/>
    <property type="match status" value="1"/>
</dbReference>
<dbReference type="Pfam" id="PF00355">
    <property type="entry name" value="Rieske"/>
    <property type="match status" value="1"/>
</dbReference>
<evidence type="ECO:0000256" key="4">
    <source>
        <dbReference type="ARBA" id="ARBA00023014"/>
    </source>
</evidence>
<evidence type="ECO:0000256" key="5">
    <source>
        <dbReference type="ARBA" id="ARBA00023157"/>
    </source>
</evidence>
<name>A0A2Z3H566_9BACT</name>
<dbReference type="InterPro" id="IPR017941">
    <property type="entry name" value="Rieske_2Fe-2S"/>
</dbReference>
<dbReference type="PROSITE" id="PS51296">
    <property type="entry name" value="RIESKE"/>
    <property type="match status" value="1"/>
</dbReference>
<keyword evidence="2" id="KW-0479">Metal-binding</keyword>
<dbReference type="CDD" id="cd03477">
    <property type="entry name" value="Rieske_YhfW_C"/>
    <property type="match status" value="1"/>
</dbReference>
<organism evidence="8 9">
    <name type="scientific">Gemmata obscuriglobus</name>
    <dbReference type="NCBI Taxonomy" id="114"/>
    <lineage>
        <taxon>Bacteria</taxon>
        <taxon>Pseudomonadati</taxon>
        <taxon>Planctomycetota</taxon>
        <taxon>Planctomycetia</taxon>
        <taxon>Gemmatales</taxon>
        <taxon>Gemmataceae</taxon>
        <taxon>Gemmata</taxon>
    </lineage>
</organism>
<dbReference type="SUPFAM" id="SSF50022">
    <property type="entry name" value="ISP domain"/>
    <property type="match status" value="1"/>
</dbReference>
<evidence type="ECO:0000313" key="9">
    <source>
        <dbReference type="Proteomes" id="UP000245802"/>
    </source>
</evidence>
<evidence type="ECO:0000259" key="7">
    <source>
        <dbReference type="PROSITE" id="PS51296"/>
    </source>
</evidence>